<dbReference type="KEGG" id="rca:Rcas_4171"/>
<keyword evidence="7" id="KW-1185">Reference proteome</keyword>
<keyword evidence="3" id="KW-0804">Transcription</keyword>
<evidence type="ECO:0000313" key="6">
    <source>
        <dbReference type="EMBL" id="ABU60202.1"/>
    </source>
</evidence>
<keyword evidence="2 4" id="KW-0238">DNA-binding</keyword>
<dbReference type="Gene3D" id="1.10.10.60">
    <property type="entry name" value="Homeodomain-like"/>
    <property type="match status" value="1"/>
</dbReference>
<dbReference type="GO" id="GO:0003700">
    <property type="term" value="F:DNA-binding transcription factor activity"/>
    <property type="evidence" value="ECO:0007669"/>
    <property type="project" value="TreeGrafter"/>
</dbReference>
<name>A7NRK6_ROSCS</name>
<reference evidence="6 7" key="1">
    <citation type="submission" date="2007-08" db="EMBL/GenBank/DDBJ databases">
        <title>Complete sequence of Roseiflexus castenholzii DSM 13941.</title>
        <authorList>
            <consortium name="US DOE Joint Genome Institute"/>
            <person name="Copeland A."/>
            <person name="Lucas S."/>
            <person name="Lapidus A."/>
            <person name="Barry K."/>
            <person name="Glavina del Rio T."/>
            <person name="Dalin E."/>
            <person name="Tice H."/>
            <person name="Pitluck S."/>
            <person name="Thompson L.S."/>
            <person name="Brettin T."/>
            <person name="Bruce D."/>
            <person name="Detter J.C."/>
            <person name="Han C."/>
            <person name="Tapia R."/>
            <person name="Schmutz J."/>
            <person name="Larimer F."/>
            <person name="Land M."/>
            <person name="Hauser L."/>
            <person name="Kyrpides N."/>
            <person name="Mikhailova N."/>
            <person name="Bryant D.A."/>
            <person name="Hanada S."/>
            <person name="Tsukatani Y."/>
            <person name="Richardson P."/>
        </authorList>
    </citation>
    <scope>NUCLEOTIDE SEQUENCE [LARGE SCALE GENOMIC DNA]</scope>
    <source>
        <strain evidence="7">DSM 13941 / HLO8</strain>
    </source>
</reference>
<dbReference type="GO" id="GO:0045892">
    <property type="term" value="P:negative regulation of DNA-templated transcription"/>
    <property type="evidence" value="ECO:0007669"/>
    <property type="project" value="UniProtKB-ARBA"/>
</dbReference>
<feature type="DNA-binding region" description="H-T-H motif" evidence="4">
    <location>
        <begin position="34"/>
        <end position="53"/>
    </location>
</feature>
<dbReference type="EMBL" id="CP000804">
    <property type="protein sequence ID" value="ABU60202.1"/>
    <property type="molecule type" value="Genomic_DNA"/>
</dbReference>
<dbReference type="Pfam" id="PF17932">
    <property type="entry name" value="TetR_C_24"/>
    <property type="match status" value="1"/>
</dbReference>
<accession>A7NRK6</accession>
<dbReference type="STRING" id="383372.Rcas_4171"/>
<dbReference type="GO" id="GO:0000976">
    <property type="term" value="F:transcription cis-regulatory region binding"/>
    <property type="evidence" value="ECO:0007669"/>
    <property type="project" value="TreeGrafter"/>
</dbReference>
<organism evidence="6 7">
    <name type="scientific">Roseiflexus castenholzii (strain DSM 13941 / HLO8)</name>
    <dbReference type="NCBI Taxonomy" id="383372"/>
    <lineage>
        <taxon>Bacteria</taxon>
        <taxon>Bacillati</taxon>
        <taxon>Chloroflexota</taxon>
        <taxon>Chloroflexia</taxon>
        <taxon>Chloroflexales</taxon>
        <taxon>Roseiflexineae</taxon>
        <taxon>Roseiflexaceae</taxon>
        <taxon>Roseiflexus</taxon>
    </lineage>
</organism>
<dbReference type="SUPFAM" id="SSF48498">
    <property type="entry name" value="Tetracyclin repressor-like, C-terminal domain"/>
    <property type="match status" value="1"/>
</dbReference>
<dbReference type="PANTHER" id="PTHR30055">
    <property type="entry name" value="HTH-TYPE TRANSCRIPTIONAL REGULATOR RUTR"/>
    <property type="match status" value="1"/>
</dbReference>
<dbReference type="PROSITE" id="PS01081">
    <property type="entry name" value="HTH_TETR_1"/>
    <property type="match status" value="1"/>
</dbReference>
<dbReference type="AlphaFoldDB" id="A7NRK6"/>
<dbReference type="SUPFAM" id="SSF46689">
    <property type="entry name" value="Homeodomain-like"/>
    <property type="match status" value="1"/>
</dbReference>
<feature type="domain" description="HTH tetR-type" evidence="5">
    <location>
        <begin position="11"/>
        <end position="71"/>
    </location>
</feature>
<dbReference type="Proteomes" id="UP000000263">
    <property type="component" value="Chromosome"/>
</dbReference>
<dbReference type="InterPro" id="IPR036271">
    <property type="entry name" value="Tet_transcr_reg_TetR-rel_C_sf"/>
</dbReference>
<dbReference type="PRINTS" id="PR00455">
    <property type="entry name" value="HTHTETR"/>
</dbReference>
<evidence type="ECO:0000313" key="7">
    <source>
        <dbReference type="Proteomes" id="UP000000263"/>
    </source>
</evidence>
<gene>
    <name evidence="6" type="ordered locus">Rcas_4171</name>
</gene>
<dbReference type="HOGENOM" id="CLU_069356_12_2_0"/>
<dbReference type="RefSeq" id="WP_012122623.1">
    <property type="nucleotide sequence ID" value="NC_009767.1"/>
</dbReference>
<dbReference type="eggNOG" id="COG1309">
    <property type="taxonomic scope" value="Bacteria"/>
</dbReference>
<dbReference type="PROSITE" id="PS50977">
    <property type="entry name" value="HTH_TETR_2"/>
    <property type="match status" value="1"/>
</dbReference>
<dbReference type="Gene3D" id="1.10.357.10">
    <property type="entry name" value="Tetracycline Repressor, domain 2"/>
    <property type="match status" value="1"/>
</dbReference>
<dbReference type="FunFam" id="1.10.10.60:FF:000141">
    <property type="entry name" value="TetR family transcriptional regulator"/>
    <property type="match status" value="1"/>
</dbReference>
<proteinExistence type="predicted"/>
<dbReference type="Pfam" id="PF00440">
    <property type="entry name" value="TetR_N"/>
    <property type="match status" value="1"/>
</dbReference>
<evidence type="ECO:0000256" key="2">
    <source>
        <dbReference type="ARBA" id="ARBA00023125"/>
    </source>
</evidence>
<dbReference type="InterPro" id="IPR041490">
    <property type="entry name" value="KstR2_TetR_C"/>
</dbReference>
<evidence type="ECO:0000256" key="4">
    <source>
        <dbReference type="PROSITE-ProRule" id="PRU00335"/>
    </source>
</evidence>
<protein>
    <submittedName>
        <fullName evidence="6">Transcriptional regulator, TetR family</fullName>
    </submittedName>
</protein>
<keyword evidence="1" id="KW-0805">Transcription regulation</keyword>
<dbReference type="InterPro" id="IPR009057">
    <property type="entry name" value="Homeodomain-like_sf"/>
</dbReference>
<sequence length="203" mass="22942">MTLTLRERQKQALREEIMSAAQELVAEKGYSAMSMDELAARVGISKPTLYAHFATKEELVVEAATREMQQMVALIESQAERSPMEQLRFIMRQILQRQVQMHTLGIGPWPEIFRLLCANDEAFRYIRRVSDDIVALVQRGIAQGEIDPALDPEAVVRAFFGLASALHKWHIAAPSPIDPQRAADSLVEIFVRGVRRKEQVDSS</sequence>
<evidence type="ECO:0000259" key="5">
    <source>
        <dbReference type="PROSITE" id="PS50977"/>
    </source>
</evidence>
<evidence type="ECO:0000256" key="3">
    <source>
        <dbReference type="ARBA" id="ARBA00023163"/>
    </source>
</evidence>
<dbReference type="InterPro" id="IPR001647">
    <property type="entry name" value="HTH_TetR"/>
</dbReference>
<dbReference type="OrthoDB" id="9809994at2"/>
<dbReference type="InterPro" id="IPR023772">
    <property type="entry name" value="DNA-bd_HTH_TetR-type_CS"/>
</dbReference>
<dbReference type="PANTHER" id="PTHR30055:SF234">
    <property type="entry name" value="HTH-TYPE TRANSCRIPTIONAL REGULATOR BETI"/>
    <property type="match status" value="1"/>
</dbReference>
<evidence type="ECO:0000256" key="1">
    <source>
        <dbReference type="ARBA" id="ARBA00023015"/>
    </source>
</evidence>
<dbReference type="InterPro" id="IPR050109">
    <property type="entry name" value="HTH-type_TetR-like_transc_reg"/>
</dbReference>